<name>A0A1G9XSS0_9EURY</name>
<gene>
    <name evidence="1" type="ORF">SAMN05192554_111119</name>
</gene>
<protein>
    <submittedName>
        <fullName evidence="1">Predicted nuclease (RNAse H fold)</fullName>
    </submittedName>
</protein>
<sequence>MAKYVGLDWASKGWFGVVLRDDGSWETDLFPSIWSVWKYHSDAASILVDVPIGLPSEGKRVCDVKAKEKLSRQQRSVFYTPIREAVYSQNIDEAKATNEKRAGFSIQNQAWGIVPRIREVDEFLDANPGARDRLRETHPEVCFYSLHGQTPLDSAKTTRDGFRQRKSLLVDETPEAKEIVAECLPRYTTPDYAPMVGGADDILDALVAALTARRPADERLTLPDAPPTDERGLPMQMVYPSNTRQTRLSSLSAHQ</sequence>
<dbReference type="STRING" id="996166.SAMN05192554_111119"/>
<evidence type="ECO:0000313" key="2">
    <source>
        <dbReference type="Proteomes" id="UP000199370"/>
    </source>
</evidence>
<dbReference type="Proteomes" id="UP000199370">
    <property type="component" value="Unassembled WGS sequence"/>
</dbReference>
<organism evidence="1 2">
    <name type="scientific">Haloarchaeobius iranensis</name>
    <dbReference type="NCBI Taxonomy" id="996166"/>
    <lineage>
        <taxon>Archaea</taxon>
        <taxon>Methanobacteriati</taxon>
        <taxon>Methanobacteriota</taxon>
        <taxon>Stenosarchaea group</taxon>
        <taxon>Halobacteria</taxon>
        <taxon>Halobacteriales</taxon>
        <taxon>Halorubellaceae</taxon>
        <taxon>Haloarchaeobius</taxon>
    </lineage>
</organism>
<dbReference type="RefSeq" id="WP_175526438.1">
    <property type="nucleotide sequence ID" value="NZ_FNIA01000011.1"/>
</dbReference>
<dbReference type="EMBL" id="FNIA01000011">
    <property type="protein sequence ID" value="SDM99818.1"/>
    <property type="molecule type" value="Genomic_DNA"/>
</dbReference>
<accession>A0A1G9XSS0</accession>
<dbReference type="Pfam" id="PF04250">
    <property type="entry name" value="DUF429"/>
    <property type="match status" value="1"/>
</dbReference>
<proteinExistence type="predicted"/>
<keyword evidence="2" id="KW-1185">Reference proteome</keyword>
<dbReference type="InterPro" id="IPR007362">
    <property type="entry name" value="DUF429"/>
</dbReference>
<dbReference type="OrthoDB" id="132880at2157"/>
<evidence type="ECO:0000313" key="1">
    <source>
        <dbReference type="EMBL" id="SDM99818.1"/>
    </source>
</evidence>
<reference evidence="1 2" key="1">
    <citation type="submission" date="2016-10" db="EMBL/GenBank/DDBJ databases">
        <authorList>
            <person name="de Groot N.N."/>
        </authorList>
    </citation>
    <scope>NUCLEOTIDE SEQUENCE [LARGE SCALE GENOMIC DNA]</scope>
    <source>
        <strain evidence="2">EB21,IBRC-M 10013,KCTC 4048</strain>
    </source>
</reference>
<dbReference type="AlphaFoldDB" id="A0A1G9XSS0"/>